<evidence type="ECO:0000256" key="2">
    <source>
        <dbReference type="ARBA" id="ARBA00011006"/>
    </source>
</evidence>
<protein>
    <recommendedName>
        <fullName evidence="10">Transglycosylase associated protein</fullName>
    </recommendedName>
</protein>
<keyword evidence="5 7" id="KW-1133">Transmembrane helix</keyword>
<evidence type="ECO:0000313" key="9">
    <source>
        <dbReference type="Proteomes" id="UP000316476"/>
    </source>
</evidence>
<dbReference type="RefSeq" id="WP_146413206.1">
    <property type="nucleotide sequence ID" value="NZ_SJPZ01000001.1"/>
</dbReference>
<feature type="transmembrane region" description="Helical" evidence="7">
    <location>
        <begin position="60"/>
        <end position="78"/>
    </location>
</feature>
<gene>
    <name evidence="8" type="ORF">V7x_21750</name>
</gene>
<evidence type="ECO:0000256" key="5">
    <source>
        <dbReference type="ARBA" id="ARBA00022989"/>
    </source>
</evidence>
<sequence>MLVPILGWILFGLIIGAIARLVVPGRQDIGMLRTMLLGIVGSFVGGFGGWLLFGGSPLQASGWIGSILGAVVVLLIAVRSPNRATG</sequence>
<evidence type="ECO:0000313" key="8">
    <source>
        <dbReference type="EMBL" id="TWU66606.1"/>
    </source>
</evidence>
<evidence type="ECO:0000256" key="1">
    <source>
        <dbReference type="ARBA" id="ARBA00004651"/>
    </source>
</evidence>
<evidence type="ECO:0000256" key="3">
    <source>
        <dbReference type="ARBA" id="ARBA00022475"/>
    </source>
</evidence>
<dbReference type="PANTHER" id="PTHR33884:SF3">
    <property type="entry name" value="UPF0410 PROTEIN YMGE"/>
    <property type="match status" value="1"/>
</dbReference>
<proteinExistence type="inferred from homology"/>
<dbReference type="PANTHER" id="PTHR33884">
    <property type="entry name" value="UPF0410 PROTEIN YMGE"/>
    <property type="match status" value="1"/>
</dbReference>
<evidence type="ECO:0000256" key="4">
    <source>
        <dbReference type="ARBA" id="ARBA00022692"/>
    </source>
</evidence>
<keyword evidence="6 7" id="KW-0472">Membrane</keyword>
<dbReference type="Pfam" id="PF04226">
    <property type="entry name" value="Transgly_assoc"/>
    <property type="match status" value="1"/>
</dbReference>
<accession>A0A5C6FW68</accession>
<keyword evidence="3" id="KW-1003">Cell membrane</keyword>
<organism evidence="8 9">
    <name type="scientific">Crateriforma conspicua</name>
    <dbReference type="NCBI Taxonomy" id="2527996"/>
    <lineage>
        <taxon>Bacteria</taxon>
        <taxon>Pseudomonadati</taxon>
        <taxon>Planctomycetota</taxon>
        <taxon>Planctomycetia</taxon>
        <taxon>Planctomycetales</taxon>
        <taxon>Planctomycetaceae</taxon>
        <taxon>Crateriforma</taxon>
    </lineage>
</organism>
<comment type="subcellular location">
    <subcellularLocation>
        <location evidence="1">Cell membrane</location>
        <topology evidence="1">Multi-pass membrane protein</topology>
    </subcellularLocation>
</comment>
<comment type="similarity">
    <text evidence="2">Belongs to the UPF0410 family.</text>
</comment>
<dbReference type="EMBL" id="SJPZ01000001">
    <property type="protein sequence ID" value="TWU66606.1"/>
    <property type="molecule type" value="Genomic_DNA"/>
</dbReference>
<comment type="caution">
    <text evidence="8">The sequence shown here is derived from an EMBL/GenBank/DDBJ whole genome shotgun (WGS) entry which is preliminary data.</text>
</comment>
<feature type="transmembrane region" description="Helical" evidence="7">
    <location>
        <begin position="35"/>
        <end position="54"/>
    </location>
</feature>
<keyword evidence="4 7" id="KW-0812">Transmembrane</keyword>
<name>A0A5C6FW68_9PLAN</name>
<evidence type="ECO:0008006" key="10">
    <source>
        <dbReference type="Google" id="ProtNLM"/>
    </source>
</evidence>
<reference evidence="8 9" key="1">
    <citation type="submission" date="2019-02" db="EMBL/GenBank/DDBJ databases">
        <title>Deep-cultivation of Planctomycetes and their phenomic and genomic characterization uncovers novel biology.</title>
        <authorList>
            <person name="Wiegand S."/>
            <person name="Jogler M."/>
            <person name="Boedeker C."/>
            <person name="Pinto D."/>
            <person name="Vollmers J."/>
            <person name="Rivas-Marin E."/>
            <person name="Kohn T."/>
            <person name="Peeters S.H."/>
            <person name="Heuer A."/>
            <person name="Rast P."/>
            <person name="Oberbeckmann S."/>
            <person name="Bunk B."/>
            <person name="Jeske O."/>
            <person name="Meyerdierks A."/>
            <person name="Storesund J.E."/>
            <person name="Kallscheuer N."/>
            <person name="Luecker S."/>
            <person name="Lage O.M."/>
            <person name="Pohl T."/>
            <person name="Merkel B.J."/>
            <person name="Hornburger P."/>
            <person name="Mueller R.-W."/>
            <person name="Bruemmer F."/>
            <person name="Labrenz M."/>
            <person name="Spormann A.M."/>
            <person name="Op Den Camp H."/>
            <person name="Overmann J."/>
            <person name="Amann R."/>
            <person name="Jetten M.S.M."/>
            <person name="Mascher T."/>
            <person name="Medema M.H."/>
            <person name="Devos D.P."/>
            <person name="Kaster A.-K."/>
            <person name="Ovreas L."/>
            <person name="Rohde M."/>
            <person name="Galperin M.Y."/>
            <person name="Jogler C."/>
        </authorList>
    </citation>
    <scope>NUCLEOTIDE SEQUENCE [LARGE SCALE GENOMIC DNA]</scope>
    <source>
        <strain evidence="8 9">V7</strain>
    </source>
</reference>
<dbReference type="InterPro" id="IPR007341">
    <property type="entry name" value="Transgly_assoc"/>
</dbReference>
<dbReference type="AlphaFoldDB" id="A0A5C6FW68"/>
<feature type="transmembrane region" description="Helical" evidence="7">
    <location>
        <begin position="6"/>
        <end position="23"/>
    </location>
</feature>
<dbReference type="GO" id="GO:0005886">
    <property type="term" value="C:plasma membrane"/>
    <property type="evidence" value="ECO:0007669"/>
    <property type="project" value="UniProtKB-SubCell"/>
</dbReference>
<evidence type="ECO:0000256" key="6">
    <source>
        <dbReference type="ARBA" id="ARBA00023136"/>
    </source>
</evidence>
<evidence type="ECO:0000256" key="7">
    <source>
        <dbReference type="SAM" id="Phobius"/>
    </source>
</evidence>
<dbReference type="Proteomes" id="UP000316476">
    <property type="component" value="Unassembled WGS sequence"/>
</dbReference>